<accession>A0A367F497</accession>
<dbReference type="PANTHER" id="PTHR30055">
    <property type="entry name" value="HTH-TYPE TRANSCRIPTIONAL REGULATOR RUTR"/>
    <property type="match status" value="1"/>
</dbReference>
<dbReference type="SUPFAM" id="SSF46689">
    <property type="entry name" value="Homeodomain-like"/>
    <property type="match status" value="1"/>
</dbReference>
<keyword evidence="1" id="KW-0678">Repressor</keyword>
<name>A0A367F497_9ACTN</name>
<dbReference type="InterPro" id="IPR036271">
    <property type="entry name" value="Tet_transcr_reg_TetR-rel_C_sf"/>
</dbReference>
<dbReference type="EMBL" id="QOIM01000018">
    <property type="protein sequence ID" value="RCG25186.1"/>
    <property type="molecule type" value="Genomic_DNA"/>
</dbReference>
<dbReference type="GO" id="GO:0045892">
    <property type="term" value="P:negative regulation of DNA-templated transcription"/>
    <property type="evidence" value="ECO:0007669"/>
    <property type="project" value="InterPro"/>
</dbReference>
<dbReference type="PROSITE" id="PS50977">
    <property type="entry name" value="HTH_TETR_2"/>
    <property type="match status" value="1"/>
</dbReference>
<evidence type="ECO:0000259" key="7">
    <source>
        <dbReference type="PROSITE" id="PS50977"/>
    </source>
</evidence>
<dbReference type="OrthoDB" id="3819648at2"/>
<evidence type="ECO:0000256" key="1">
    <source>
        <dbReference type="ARBA" id="ARBA00022491"/>
    </source>
</evidence>
<dbReference type="InterPro" id="IPR009057">
    <property type="entry name" value="Homeodomain-like_sf"/>
</dbReference>
<evidence type="ECO:0000256" key="2">
    <source>
        <dbReference type="ARBA" id="ARBA00023015"/>
    </source>
</evidence>
<keyword evidence="4" id="KW-0804">Transcription</keyword>
<dbReference type="Gene3D" id="1.10.357.10">
    <property type="entry name" value="Tetracycline Repressor, domain 2"/>
    <property type="match status" value="1"/>
</dbReference>
<dbReference type="GO" id="GO:0000976">
    <property type="term" value="F:transcription cis-regulatory region binding"/>
    <property type="evidence" value="ECO:0007669"/>
    <property type="project" value="TreeGrafter"/>
</dbReference>
<dbReference type="RefSeq" id="WP_114013580.1">
    <property type="nucleotide sequence ID" value="NZ_QOIM01000018.1"/>
</dbReference>
<evidence type="ECO:0000256" key="6">
    <source>
        <dbReference type="SAM" id="MobiDB-lite"/>
    </source>
</evidence>
<dbReference type="GO" id="GO:0046677">
    <property type="term" value="P:response to antibiotic"/>
    <property type="evidence" value="ECO:0007669"/>
    <property type="project" value="InterPro"/>
</dbReference>
<gene>
    <name evidence="8" type="ORF">DQ392_01365</name>
</gene>
<evidence type="ECO:0000256" key="5">
    <source>
        <dbReference type="PROSITE-ProRule" id="PRU00335"/>
    </source>
</evidence>
<evidence type="ECO:0000256" key="3">
    <source>
        <dbReference type="ARBA" id="ARBA00023125"/>
    </source>
</evidence>
<protein>
    <submittedName>
        <fullName evidence="8">TetR family transcriptional regulator</fullName>
    </submittedName>
</protein>
<organism evidence="8 9">
    <name type="scientific">Streptomyces reniochalinae</name>
    <dbReference type="NCBI Taxonomy" id="2250578"/>
    <lineage>
        <taxon>Bacteria</taxon>
        <taxon>Bacillati</taxon>
        <taxon>Actinomycetota</taxon>
        <taxon>Actinomycetes</taxon>
        <taxon>Kitasatosporales</taxon>
        <taxon>Streptomycetaceae</taxon>
        <taxon>Streptomyces</taxon>
    </lineage>
</organism>
<dbReference type="SUPFAM" id="SSF48498">
    <property type="entry name" value="Tetracyclin repressor-like, C-terminal domain"/>
    <property type="match status" value="1"/>
</dbReference>
<dbReference type="Pfam" id="PF00440">
    <property type="entry name" value="TetR_N"/>
    <property type="match status" value="1"/>
</dbReference>
<dbReference type="Pfam" id="PF02909">
    <property type="entry name" value="TetR_C_1"/>
    <property type="match status" value="1"/>
</dbReference>
<dbReference type="GO" id="GO:0003700">
    <property type="term" value="F:DNA-binding transcription factor activity"/>
    <property type="evidence" value="ECO:0007669"/>
    <property type="project" value="TreeGrafter"/>
</dbReference>
<dbReference type="InterPro" id="IPR001647">
    <property type="entry name" value="HTH_TetR"/>
</dbReference>
<keyword evidence="2" id="KW-0805">Transcription regulation</keyword>
<dbReference type="Gene3D" id="1.10.10.60">
    <property type="entry name" value="Homeodomain-like"/>
    <property type="match status" value="1"/>
</dbReference>
<feature type="domain" description="HTH tetR-type" evidence="7">
    <location>
        <begin position="19"/>
        <end position="79"/>
    </location>
</feature>
<dbReference type="PROSITE" id="PS01081">
    <property type="entry name" value="HTH_TETR_1"/>
    <property type="match status" value="1"/>
</dbReference>
<dbReference type="PRINTS" id="PR00455">
    <property type="entry name" value="HTHTETR"/>
</dbReference>
<proteinExistence type="predicted"/>
<dbReference type="AlphaFoldDB" id="A0A367F497"/>
<evidence type="ECO:0000256" key="4">
    <source>
        <dbReference type="ARBA" id="ARBA00023163"/>
    </source>
</evidence>
<feature type="region of interest" description="Disordered" evidence="6">
    <location>
        <begin position="226"/>
        <end position="248"/>
    </location>
</feature>
<dbReference type="PRINTS" id="PR00400">
    <property type="entry name" value="TETREPRESSOR"/>
</dbReference>
<feature type="DNA-binding region" description="H-T-H motif" evidence="5">
    <location>
        <begin position="42"/>
        <end position="61"/>
    </location>
</feature>
<evidence type="ECO:0000313" key="9">
    <source>
        <dbReference type="Proteomes" id="UP000253507"/>
    </source>
</evidence>
<dbReference type="Proteomes" id="UP000253507">
    <property type="component" value="Unassembled WGS sequence"/>
</dbReference>
<keyword evidence="3 5" id="KW-0238">DNA-binding</keyword>
<comment type="caution">
    <text evidence="8">The sequence shown here is derived from an EMBL/GenBank/DDBJ whole genome shotgun (WGS) entry which is preliminary data.</text>
</comment>
<feature type="compositionally biased region" description="Polar residues" evidence="6">
    <location>
        <begin position="238"/>
        <end position="248"/>
    </location>
</feature>
<dbReference type="InterPro" id="IPR023772">
    <property type="entry name" value="DNA-bd_HTH_TetR-type_CS"/>
</dbReference>
<feature type="region of interest" description="Disordered" evidence="6">
    <location>
        <begin position="166"/>
        <end position="188"/>
    </location>
</feature>
<evidence type="ECO:0000313" key="8">
    <source>
        <dbReference type="EMBL" id="RCG25186.1"/>
    </source>
</evidence>
<dbReference type="InterPro" id="IPR050109">
    <property type="entry name" value="HTH-type_TetR-like_transc_reg"/>
</dbReference>
<dbReference type="InterPro" id="IPR003012">
    <property type="entry name" value="Tet_transcr_reg_TetR"/>
</dbReference>
<reference evidence="8 9" key="1">
    <citation type="submission" date="2018-06" db="EMBL/GenBank/DDBJ databases">
        <title>Streptomyces reniochalinae sp. nov. and Streptomyces diacarnus sp. nov. from marine sponges.</title>
        <authorList>
            <person name="Li L."/>
        </authorList>
    </citation>
    <scope>NUCLEOTIDE SEQUENCE [LARGE SCALE GENOMIC DNA]</scope>
    <source>
        <strain evidence="8 9">LHW50302</strain>
    </source>
</reference>
<keyword evidence="9" id="KW-1185">Reference proteome</keyword>
<dbReference type="InterPro" id="IPR004111">
    <property type="entry name" value="Repressor_TetR_C"/>
</dbReference>
<dbReference type="PANTHER" id="PTHR30055:SF151">
    <property type="entry name" value="TRANSCRIPTIONAL REGULATORY PROTEIN"/>
    <property type="match status" value="1"/>
</dbReference>
<sequence length="248" mass="26890">MTNLRPPASTTAPGAQRAELDRDVVADAALKLLDEVGLDGLTVRRLAARLGVQNPALYWHFRNKQELLDLMAQHLQMPQEAPPPGDGETWDTWIAARAHARHRLLLSRRDGARLIAGTSPGPEIAALAEADLRVLVGFGFDPVHAMRAIIAIGHYVTGFTLEEQAAQSRRSEGAPPAPRHGKRRGTQDAALESALAPLLMEAIQRGGPPESPEAFEQGLTMLIDGMRALPRHPGEKSMFTTAPPQEEP</sequence>